<organism evidence="5">
    <name type="scientific">Eiseniibacteriota bacterium</name>
    <dbReference type="NCBI Taxonomy" id="2212470"/>
    <lineage>
        <taxon>Bacteria</taxon>
        <taxon>Candidatus Eiseniibacteriota</taxon>
    </lineage>
</organism>
<dbReference type="InterPro" id="IPR002510">
    <property type="entry name" value="Metalloprtase-TldD/E_N"/>
</dbReference>
<dbReference type="GO" id="GO:0008237">
    <property type="term" value="F:metallopeptidase activity"/>
    <property type="evidence" value="ECO:0007669"/>
    <property type="project" value="InterPro"/>
</dbReference>
<dbReference type="Gene3D" id="3.30.2290.10">
    <property type="entry name" value="PmbA/TldD superfamily"/>
    <property type="match status" value="1"/>
</dbReference>
<evidence type="ECO:0000313" key="5">
    <source>
        <dbReference type="EMBL" id="HER43137.1"/>
    </source>
</evidence>
<dbReference type="Pfam" id="PF19290">
    <property type="entry name" value="PmbA_TldD_2nd"/>
    <property type="match status" value="1"/>
</dbReference>
<dbReference type="PANTHER" id="PTHR43421:SF1">
    <property type="entry name" value="METALLOPROTEASE PMBA"/>
    <property type="match status" value="1"/>
</dbReference>
<dbReference type="EMBL" id="DSEC01000115">
    <property type="protein sequence ID" value="HER43137.1"/>
    <property type="molecule type" value="Genomic_DNA"/>
</dbReference>
<dbReference type="GO" id="GO:0005829">
    <property type="term" value="C:cytosol"/>
    <property type="evidence" value="ECO:0007669"/>
    <property type="project" value="TreeGrafter"/>
</dbReference>
<dbReference type="Proteomes" id="UP000886069">
    <property type="component" value="Unassembled WGS sequence"/>
</dbReference>
<evidence type="ECO:0000259" key="4">
    <source>
        <dbReference type="Pfam" id="PF19290"/>
    </source>
</evidence>
<dbReference type="InterPro" id="IPR035068">
    <property type="entry name" value="TldD/PmbA_N"/>
</dbReference>
<evidence type="ECO:0000256" key="1">
    <source>
        <dbReference type="ARBA" id="ARBA00005836"/>
    </source>
</evidence>
<evidence type="ECO:0000259" key="2">
    <source>
        <dbReference type="Pfam" id="PF01523"/>
    </source>
</evidence>
<dbReference type="Pfam" id="PF19289">
    <property type="entry name" value="PmbA_TldD_3rd"/>
    <property type="match status" value="1"/>
</dbReference>
<feature type="domain" description="Metalloprotease TldD/E N-terminal" evidence="2">
    <location>
        <begin position="24"/>
        <end position="87"/>
    </location>
</feature>
<dbReference type="PANTHER" id="PTHR43421">
    <property type="entry name" value="METALLOPROTEASE PMBA"/>
    <property type="match status" value="1"/>
</dbReference>
<sequence length="305" mass="31748">MRRNGLKDIVEKVLSMASDMPIECEIYGERAESFQVEVFGGEIESVDRSREAGLGLRVVSEGRVGSAWTCDLTAGGLAAVLAEAGSNSRAGDETDSDVLAHMDGQDEPAASDRGDNGGMSAGMKIESALAMEAAALASDRRVRSSEGASYSETEYSICVAGTRGFIRTRRGGYCACSTGAVAASGSEVRSGWSYAQATEPEALDFQGTGREAGERSAGLLGGTPLQTGRYTVLFDPLAFTEIVSLLGEVLSAEMVVKGSSVFGGRLGERVASGIFTLIDDPFLAGGCFNAPFDDEGVSTGARELV</sequence>
<dbReference type="AlphaFoldDB" id="A0A7V2ATU8"/>
<dbReference type="Pfam" id="PF01523">
    <property type="entry name" value="PmbA_TldD_1st"/>
    <property type="match status" value="1"/>
</dbReference>
<dbReference type="InterPro" id="IPR045569">
    <property type="entry name" value="Metalloprtase-TldD/E_C"/>
</dbReference>
<proteinExistence type="inferred from homology"/>
<feature type="domain" description="Metalloprotease TldD/E C-terminal" evidence="3">
    <location>
        <begin position="227"/>
        <end position="305"/>
    </location>
</feature>
<dbReference type="InterPro" id="IPR047657">
    <property type="entry name" value="PmbA"/>
</dbReference>
<feature type="non-terminal residue" evidence="5">
    <location>
        <position position="305"/>
    </location>
</feature>
<protein>
    <recommendedName>
        <fullName evidence="6">TldD/PmbA family protein</fullName>
    </recommendedName>
</protein>
<comment type="similarity">
    <text evidence="1">Belongs to the peptidase U62 family.</text>
</comment>
<feature type="domain" description="Metalloprotease TldD/E central" evidence="4">
    <location>
        <begin position="119"/>
        <end position="218"/>
    </location>
</feature>
<reference evidence="5" key="1">
    <citation type="journal article" date="2020" name="mSystems">
        <title>Genome- and Community-Level Interaction Insights into Carbon Utilization and Element Cycling Functions of Hydrothermarchaeota in Hydrothermal Sediment.</title>
        <authorList>
            <person name="Zhou Z."/>
            <person name="Liu Y."/>
            <person name="Xu W."/>
            <person name="Pan J."/>
            <person name="Luo Z.H."/>
            <person name="Li M."/>
        </authorList>
    </citation>
    <scope>NUCLEOTIDE SEQUENCE [LARGE SCALE GENOMIC DNA]</scope>
    <source>
        <strain evidence="5">SpSt-1233</strain>
    </source>
</reference>
<evidence type="ECO:0000259" key="3">
    <source>
        <dbReference type="Pfam" id="PF19289"/>
    </source>
</evidence>
<dbReference type="InterPro" id="IPR036059">
    <property type="entry name" value="TldD/PmbA_sf"/>
</dbReference>
<comment type="caution">
    <text evidence="5">The sequence shown here is derived from an EMBL/GenBank/DDBJ whole genome shotgun (WGS) entry which is preliminary data.</text>
</comment>
<accession>A0A7V2ATU8</accession>
<name>A0A7V2ATU8_UNCEI</name>
<dbReference type="InterPro" id="IPR045570">
    <property type="entry name" value="Metalloprtase-TldD/E_cen_dom"/>
</dbReference>
<dbReference type="SUPFAM" id="SSF111283">
    <property type="entry name" value="Putative modulator of DNA gyrase, PmbA/TldD"/>
    <property type="match status" value="1"/>
</dbReference>
<gene>
    <name evidence="5" type="ORF">ENO08_01610</name>
</gene>
<evidence type="ECO:0008006" key="6">
    <source>
        <dbReference type="Google" id="ProtNLM"/>
    </source>
</evidence>
<dbReference type="GO" id="GO:0006508">
    <property type="term" value="P:proteolysis"/>
    <property type="evidence" value="ECO:0007669"/>
    <property type="project" value="InterPro"/>
</dbReference>